<reference evidence="3" key="1">
    <citation type="submission" date="2023-07" db="EMBL/GenBank/DDBJ databases">
        <title>A collection of bacterial strains from the Burkholderia cepacia Research Laboratory and Repository.</title>
        <authorList>
            <person name="Lipuma J."/>
            <person name="Spilker T."/>
            <person name="Caverly L."/>
        </authorList>
    </citation>
    <scope>NUCLEOTIDE SEQUENCE</scope>
    <source>
        <strain evidence="3">AU45194</strain>
    </source>
</reference>
<feature type="compositionally biased region" description="Polar residues" evidence="1">
    <location>
        <begin position="29"/>
        <end position="49"/>
    </location>
</feature>
<evidence type="ECO:0000256" key="1">
    <source>
        <dbReference type="SAM" id="MobiDB-lite"/>
    </source>
</evidence>
<evidence type="ECO:0000313" key="3">
    <source>
        <dbReference type="EMBL" id="MDN7526367.1"/>
    </source>
</evidence>
<keyword evidence="2" id="KW-0732">Signal</keyword>
<gene>
    <name evidence="3" type="ORF">QZM70_25845</name>
</gene>
<comment type="caution">
    <text evidence="3">The sequence shown here is derived from an EMBL/GenBank/DDBJ whole genome shotgun (WGS) entry which is preliminary data.</text>
</comment>
<feature type="region of interest" description="Disordered" evidence="1">
    <location>
        <begin position="29"/>
        <end position="54"/>
    </location>
</feature>
<dbReference type="Proteomes" id="UP001172217">
    <property type="component" value="Unassembled WGS sequence"/>
</dbReference>
<dbReference type="RefSeq" id="WP_301771115.1">
    <property type="nucleotide sequence ID" value="NZ_JAUJQL010000014.1"/>
</dbReference>
<keyword evidence="4" id="KW-1185">Reference proteome</keyword>
<proteinExistence type="predicted"/>
<evidence type="ECO:0000256" key="2">
    <source>
        <dbReference type="SAM" id="SignalP"/>
    </source>
</evidence>
<evidence type="ECO:0000313" key="4">
    <source>
        <dbReference type="Proteomes" id="UP001172217"/>
    </source>
</evidence>
<name>A0ABT8NXR4_9BURK</name>
<accession>A0ABT8NXR4</accession>
<dbReference type="EMBL" id="JAUJQL010000014">
    <property type="protein sequence ID" value="MDN7526367.1"/>
    <property type="molecule type" value="Genomic_DNA"/>
</dbReference>
<feature type="signal peptide" evidence="2">
    <location>
        <begin position="1"/>
        <end position="26"/>
    </location>
</feature>
<protein>
    <submittedName>
        <fullName evidence="3">DUF4148 domain-containing protein</fullName>
    </submittedName>
</protein>
<feature type="chain" id="PRO_5045683989" evidence="2">
    <location>
        <begin position="27"/>
        <end position="85"/>
    </location>
</feature>
<sequence length="85" mass="9282">MNKYLRFFSPALSILALGVCTTAAYAAQPSDSSAPNVRSSPFTVQQSAQPEMPHALTRREVIDDLIEAEKDGSLQRLNDTVYHGS</sequence>
<organism evidence="3 4">
    <name type="scientific">Burkholderia orbicola</name>
    <dbReference type="NCBI Taxonomy" id="2978683"/>
    <lineage>
        <taxon>Bacteria</taxon>
        <taxon>Pseudomonadati</taxon>
        <taxon>Pseudomonadota</taxon>
        <taxon>Betaproteobacteria</taxon>
        <taxon>Burkholderiales</taxon>
        <taxon>Burkholderiaceae</taxon>
        <taxon>Burkholderia</taxon>
        <taxon>Burkholderia cepacia complex</taxon>
    </lineage>
</organism>